<organism evidence="6 7">
    <name type="scientific">Pangasianodon hypophthalmus</name>
    <name type="common">Striped catfish</name>
    <name type="synonym">Helicophagus hypophthalmus</name>
    <dbReference type="NCBI Taxonomy" id="310915"/>
    <lineage>
        <taxon>Eukaryota</taxon>
        <taxon>Metazoa</taxon>
        <taxon>Chordata</taxon>
        <taxon>Craniata</taxon>
        <taxon>Vertebrata</taxon>
        <taxon>Euteleostomi</taxon>
        <taxon>Actinopterygii</taxon>
        <taxon>Neopterygii</taxon>
        <taxon>Teleostei</taxon>
        <taxon>Ostariophysi</taxon>
        <taxon>Siluriformes</taxon>
        <taxon>Pangasiidae</taxon>
        <taxon>Pangasianodon</taxon>
    </lineage>
</organism>
<dbReference type="AlphaFoldDB" id="A0A5N5KKF6"/>
<feature type="domain" description="Granulins" evidence="5">
    <location>
        <begin position="595"/>
        <end position="608"/>
    </location>
</feature>
<comment type="similarity">
    <text evidence="2">Belongs to the granulin family.</text>
</comment>
<dbReference type="EMBL" id="VFJC01000024">
    <property type="protein sequence ID" value="KAB5530834.1"/>
    <property type="molecule type" value="Genomic_DNA"/>
</dbReference>
<evidence type="ECO:0000313" key="7">
    <source>
        <dbReference type="Proteomes" id="UP000327468"/>
    </source>
</evidence>
<dbReference type="InterPro" id="IPR006150">
    <property type="entry name" value="Cys_repeat_1"/>
</dbReference>
<evidence type="ECO:0000313" key="6">
    <source>
        <dbReference type="EMBL" id="KAB5530834.1"/>
    </source>
</evidence>
<feature type="domain" description="Granulins" evidence="5">
    <location>
        <begin position="195"/>
        <end position="208"/>
    </location>
</feature>
<name>A0A5N5KKF6_PANHP</name>
<dbReference type="Proteomes" id="UP000327468">
    <property type="component" value="Chromosome 23"/>
</dbReference>
<evidence type="ECO:0000259" key="5">
    <source>
        <dbReference type="PROSITE" id="PS00799"/>
    </source>
</evidence>
<feature type="domain" description="Granulins" evidence="5">
    <location>
        <begin position="395"/>
        <end position="408"/>
    </location>
</feature>
<dbReference type="SMART" id="SM00277">
    <property type="entry name" value="GRAN"/>
    <property type="match status" value="8"/>
</dbReference>
<dbReference type="SMART" id="SM00289">
    <property type="entry name" value="WR1"/>
    <property type="match status" value="8"/>
</dbReference>
<keyword evidence="7" id="KW-1185">Reference proteome</keyword>
<feature type="domain" description="Granulins" evidence="5">
    <location>
        <begin position="95"/>
        <end position="108"/>
    </location>
</feature>
<protein>
    <recommendedName>
        <fullName evidence="5">Granulins domain-containing protein</fullName>
    </recommendedName>
</protein>
<evidence type="ECO:0000256" key="4">
    <source>
        <dbReference type="ARBA" id="ARBA00023157"/>
    </source>
</evidence>
<dbReference type="PANTHER" id="PTHR12274">
    <property type="entry name" value="GRANULIN"/>
    <property type="match status" value="1"/>
</dbReference>
<evidence type="ECO:0000256" key="1">
    <source>
        <dbReference type="ARBA" id="ARBA00004613"/>
    </source>
</evidence>
<comment type="caution">
    <text evidence="6">The sequence shown here is derived from an EMBL/GenBank/DDBJ whole genome shotgun (WGS) entry which is preliminary data.</text>
</comment>
<feature type="domain" description="Granulins" evidence="5">
    <location>
        <begin position="695"/>
        <end position="708"/>
    </location>
</feature>
<dbReference type="Pfam" id="PF00396">
    <property type="entry name" value="Granulin"/>
    <property type="match status" value="8"/>
</dbReference>
<evidence type="ECO:0000256" key="3">
    <source>
        <dbReference type="ARBA" id="ARBA00022525"/>
    </source>
</evidence>
<sequence length="855" mass="92201">MVGLVSGSVVCPGGTKCQDKTTCCQTETGYACCQYPSIPAEEEEERAPAPLVKSDNSSVSVVHCDNIYICSDGTTCCRSPFGQWSCCPYSLGQCCRDGLHCCPFGYRCDSTSTVCFRGALSLPASPQTAAMQSNTIQVPAEEEEKRAPAPLVKSDNPSASVVRCNSIYSCPDGTTCCRSPFGQWSCCVFRVGQCCRDGLHCCPLGFRCDSTSTRCFRGTLSVPATPQIAAMQSNTIQVPAEEEEERAPAPLVKSDNPSASVVRCNSIYTCPDGTTCCRSPFGQWSCCVFRVGQCCRDGLHCCPLGFRCDSTSTRCFRGTLSVPATPQIAAMQSNTIQVPAEEEEKRAPAPLVKSDNPSASVVRCNSIYTCPDGTTCCRSPFGQWSCCVFRVGQCCRDGLHCCPLGFRCDSTSTRCFRGTLSVPATPQIAAMQSNTIQVPAEEEEERAPAPLVKSDNPSASVVRCNSIYTCPDGTTCCRSPFGQWSCCVFRVGQCCRDGLHCCPLGFRCDSTSTRCFRGTLSVPATPQIAAMQSNTIQIPAEEEEERAPAPLVKSDNSSASVVHCDNIYICPDGTTCCRSPFGQWSCCPYSLGQCCRDGLHCCPFGYRCDFTSTRCFRGTLSVPATPQIAAMQSNTIQVPAEEEEKRAPAPLVKSDNPSASVVRCNSIYSCPDGTTCCRSPFGQWSCCVFRVGQCCRDGLHCCPLGFRCDSTSTRCFRGTLSVPATPQIAAMQSNTIQDQCCQGETGCCPVGFHCDEESKACVEDFDHSSPLKSALNPQNQAGIIHCSNRFYCPAGNSCCKTLTGQWACCPYPLGQCCKDGKHCCEYGYDCNTTFTKCKRGYSSIPALLTKEALLL</sequence>
<dbReference type="SUPFAM" id="SSF57277">
    <property type="entry name" value="Granulin repeat"/>
    <property type="match status" value="8"/>
</dbReference>
<dbReference type="GO" id="GO:0005576">
    <property type="term" value="C:extracellular region"/>
    <property type="evidence" value="ECO:0007669"/>
    <property type="project" value="UniProtKB-SubCell"/>
</dbReference>
<dbReference type="PANTHER" id="PTHR12274:SF7">
    <property type="entry name" value="GRANULINS"/>
    <property type="match status" value="1"/>
</dbReference>
<feature type="domain" description="Granulins" evidence="5">
    <location>
        <begin position="495"/>
        <end position="508"/>
    </location>
</feature>
<evidence type="ECO:0000256" key="2">
    <source>
        <dbReference type="ARBA" id="ARBA00010093"/>
    </source>
</evidence>
<gene>
    <name evidence="6" type="ORF">PHYPO_G00133900</name>
</gene>
<feature type="domain" description="Granulins" evidence="5">
    <location>
        <begin position="295"/>
        <end position="308"/>
    </location>
</feature>
<accession>A0A5N5KKF6</accession>
<keyword evidence="3" id="KW-0964">Secreted</keyword>
<reference evidence="6 7" key="1">
    <citation type="submission" date="2019-06" db="EMBL/GenBank/DDBJ databases">
        <title>A chromosome-scale genome assembly of the striped catfish, Pangasianodon hypophthalmus.</title>
        <authorList>
            <person name="Wen M."/>
            <person name="Zahm M."/>
            <person name="Roques C."/>
            <person name="Cabau C."/>
            <person name="Klopp C."/>
            <person name="Donnadieu C."/>
            <person name="Jouanno E."/>
            <person name="Avarre J.-C."/>
            <person name="Campet M."/>
            <person name="Ha T.T.T."/>
            <person name="Dugue R."/>
            <person name="Lampietro C."/>
            <person name="Louis A."/>
            <person name="Herpin A."/>
            <person name="Echchiki A."/>
            <person name="Berthelot C."/>
            <person name="Parey E."/>
            <person name="Roest-Crollius H."/>
            <person name="Braasch I."/>
            <person name="Postlethwait J."/>
            <person name="Bobe J."/>
            <person name="Montfort J."/>
            <person name="Bouchez O."/>
            <person name="Begum T."/>
            <person name="Schartl M."/>
            <person name="Guiguen Y."/>
        </authorList>
    </citation>
    <scope>NUCLEOTIDE SEQUENCE [LARGE SCALE GENOMIC DNA]</scope>
    <source>
        <strain evidence="6 7">Indonesia</strain>
        <tissue evidence="6">Blood</tissue>
    </source>
</reference>
<proteinExistence type="inferred from homology"/>
<dbReference type="Gene3D" id="2.10.25.160">
    <property type="entry name" value="Granulin"/>
    <property type="match status" value="8"/>
</dbReference>
<dbReference type="PROSITE" id="PS00799">
    <property type="entry name" value="GRANULINS"/>
    <property type="match status" value="7"/>
</dbReference>
<dbReference type="InterPro" id="IPR039036">
    <property type="entry name" value="Granulin_fam"/>
</dbReference>
<comment type="subcellular location">
    <subcellularLocation>
        <location evidence="1">Secreted</location>
    </subcellularLocation>
</comment>
<keyword evidence="4" id="KW-1015">Disulfide bond</keyword>
<dbReference type="InterPro" id="IPR037277">
    <property type="entry name" value="Granulin_sf"/>
</dbReference>
<dbReference type="InterPro" id="IPR000118">
    <property type="entry name" value="Granulin"/>
</dbReference>